<feature type="transmembrane region" description="Helical" evidence="1">
    <location>
        <begin position="152"/>
        <end position="172"/>
    </location>
</feature>
<reference evidence="3 4" key="1">
    <citation type="submission" date="2018-10" db="EMBL/GenBank/DDBJ databases">
        <title>Lactobacillus sp. R7 and Lactobacillus sp. R19 isolated from fermented mustard green product of Taiwan.</title>
        <authorList>
            <person name="Lin S.-T."/>
        </authorList>
    </citation>
    <scope>NUCLEOTIDE SEQUENCE [LARGE SCALE GENOMIC DNA]</scope>
    <source>
        <strain evidence="3 4">BCRC 81127</strain>
    </source>
</reference>
<evidence type="ECO:0000259" key="2">
    <source>
        <dbReference type="Pfam" id="PF04892"/>
    </source>
</evidence>
<keyword evidence="1" id="KW-1133">Transmembrane helix</keyword>
<feature type="transmembrane region" description="Helical" evidence="1">
    <location>
        <begin position="30"/>
        <end position="52"/>
    </location>
</feature>
<feature type="transmembrane region" description="Helical" evidence="1">
    <location>
        <begin position="184"/>
        <end position="203"/>
    </location>
</feature>
<dbReference type="EMBL" id="RKLY01000017">
    <property type="protein sequence ID" value="TGD22884.1"/>
    <property type="molecule type" value="Genomic_DNA"/>
</dbReference>
<feature type="transmembrane region" description="Helical" evidence="1">
    <location>
        <begin position="124"/>
        <end position="145"/>
    </location>
</feature>
<sequence>MNKMIFLGPLYAYIYKTYATRINHFPLIRLSFYAVDKAILYTLFFIILRYLWIKFKKKKTSFHYEFWLVVFVFYVLLLFALTVFRDGYFLWQFKFYWHRPLSQINLKPFIETMKLVNGQSLVDFFYNLYGNIMWFVPMGFFIPALKKKPIGFFQMIILGALISISIETLQFVLNTGVTDIDDVIFNTIGAALGYLLYFVGKWIKKLIKI</sequence>
<dbReference type="Proteomes" id="UP000298021">
    <property type="component" value="Unassembled WGS sequence"/>
</dbReference>
<name>A0A4Z0JLA8_9LACO</name>
<organism evidence="3 4">
    <name type="scientific">Companilactobacillus suantsaicola</name>
    <dbReference type="NCBI Taxonomy" id="2487723"/>
    <lineage>
        <taxon>Bacteria</taxon>
        <taxon>Bacillati</taxon>
        <taxon>Bacillota</taxon>
        <taxon>Bacilli</taxon>
        <taxon>Lactobacillales</taxon>
        <taxon>Lactobacillaceae</taxon>
        <taxon>Companilactobacillus</taxon>
    </lineage>
</organism>
<dbReference type="InterPro" id="IPR053150">
    <property type="entry name" value="Teicoplanin_resist-assoc"/>
</dbReference>
<keyword evidence="4" id="KW-1185">Reference proteome</keyword>
<dbReference type="PANTHER" id="PTHR36834:SF1">
    <property type="entry name" value="INTEGRAL MEMBRANE PROTEIN"/>
    <property type="match status" value="1"/>
</dbReference>
<evidence type="ECO:0000313" key="3">
    <source>
        <dbReference type="EMBL" id="TGD22884.1"/>
    </source>
</evidence>
<feature type="domain" description="VanZ-like" evidence="2">
    <location>
        <begin position="71"/>
        <end position="199"/>
    </location>
</feature>
<dbReference type="OrthoDB" id="4822551at2"/>
<dbReference type="AlphaFoldDB" id="A0A4Z0JLA8"/>
<comment type="caution">
    <text evidence="3">The sequence shown here is derived from an EMBL/GenBank/DDBJ whole genome shotgun (WGS) entry which is preliminary data.</text>
</comment>
<dbReference type="InterPro" id="IPR006976">
    <property type="entry name" value="VanZ-like"/>
</dbReference>
<keyword evidence="1" id="KW-0812">Transmembrane</keyword>
<dbReference type="PANTHER" id="PTHR36834">
    <property type="entry name" value="MEMBRANE PROTEIN-RELATED"/>
    <property type="match status" value="1"/>
</dbReference>
<evidence type="ECO:0000256" key="1">
    <source>
        <dbReference type="SAM" id="Phobius"/>
    </source>
</evidence>
<feature type="transmembrane region" description="Helical" evidence="1">
    <location>
        <begin position="64"/>
        <end position="84"/>
    </location>
</feature>
<protein>
    <submittedName>
        <fullName evidence="3">VanZ family protein</fullName>
    </submittedName>
</protein>
<evidence type="ECO:0000313" key="4">
    <source>
        <dbReference type="Proteomes" id="UP000298021"/>
    </source>
</evidence>
<gene>
    <name evidence="3" type="ORF">EGT49_07440</name>
</gene>
<dbReference type="Pfam" id="PF04892">
    <property type="entry name" value="VanZ"/>
    <property type="match status" value="1"/>
</dbReference>
<accession>A0A4Z0JLA8</accession>
<proteinExistence type="predicted"/>
<keyword evidence="1" id="KW-0472">Membrane</keyword>